<gene>
    <name evidence="7" type="ORF">NT6N_08910</name>
</gene>
<dbReference type="GO" id="GO:0046872">
    <property type="term" value="F:metal ion binding"/>
    <property type="evidence" value="ECO:0007669"/>
    <property type="project" value="UniProtKB-KW"/>
</dbReference>
<dbReference type="SUPFAM" id="SSF53649">
    <property type="entry name" value="Alkaline phosphatase-like"/>
    <property type="match status" value="1"/>
</dbReference>
<feature type="chain" id="PRO_5043916424" evidence="5">
    <location>
        <begin position="20"/>
        <end position="486"/>
    </location>
</feature>
<comment type="similarity">
    <text evidence="1">Belongs to the sulfatase family.</text>
</comment>
<keyword evidence="4" id="KW-0106">Calcium</keyword>
<evidence type="ECO:0000256" key="2">
    <source>
        <dbReference type="ARBA" id="ARBA00022723"/>
    </source>
</evidence>
<keyword evidence="2" id="KW-0479">Metal-binding</keyword>
<dbReference type="InterPro" id="IPR024607">
    <property type="entry name" value="Sulfatase_CS"/>
</dbReference>
<dbReference type="GO" id="GO:0004065">
    <property type="term" value="F:arylsulfatase activity"/>
    <property type="evidence" value="ECO:0007669"/>
    <property type="project" value="TreeGrafter"/>
</dbReference>
<dbReference type="Gene3D" id="3.30.1120.10">
    <property type="match status" value="1"/>
</dbReference>
<protein>
    <submittedName>
        <fullName evidence="7">N-acetylgalactosamine-6-sulfatase</fullName>
    </submittedName>
</protein>
<name>A0AAT9FIR5_9BACT</name>
<dbReference type="PROSITE" id="PS00523">
    <property type="entry name" value="SULFATASE_1"/>
    <property type="match status" value="1"/>
</dbReference>
<evidence type="ECO:0000256" key="4">
    <source>
        <dbReference type="ARBA" id="ARBA00022837"/>
    </source>
</evidence>
<feature type="signal peptide" evidence="5">
    <location>
        <begin position="1"/>
        <end position="19"/>
    </location>
</feature>
<feature type="domain" description="Sulfatase N-terminal" evidence="6">
    <location>
        <begin position="28"/>
        <end position="357"/>
    </location>
</feature>
<reference evidence="7" key="1">
    <citation type="submission" date="2024-07" db="EMBL/GenBank/DDBJ databases">
        <title>Complete genome sequence of Verrucomicrobiaceae bacterium NT6N.</title>
        <authorList>
            <person name="Huang C."/>
            <person name="Takami H."/>
            <person name="Hamasaki K."/>
        </authorList>
    </citation>
    <scope>NUCLEOTIDE SEQUENCE</scope>
    <source>
        <strain evidence="7">NT6N</strain>
    </source>
</reference>
<dbReference type="PANTHER" id="PTHR42693:SF53">
    <property type="entry name" value="ENDO-4-O-SULFATASE"/>
    <property type="match status" value="1"/>
</dbReference>
<dbReference type="InterPro" id="IPR050738">
    <property type="entry name" value="Sulfatase"/>
</dbReference>
<dbReference type="CDD" id="cd16144">
    <property type="entry name" value="ARS_like"/>
    <property type="match status" value="1"/>
</dbReference>
<organism evidence="7">
    <name type="scientific">Oceaniferula spumae</name>
    <dbReference type="NCBI Taxonomy" id="2979115"/>
    <lineage>
        <taxon>Bacteria</taxon>
        <taxon>Pseudomonadati</taxon>
        <taxon>Verrucomicrobiota</taxon>
        <taxon>Verrucomicrobiia</taxon>
        <taxon>Verrucomicrobiales</taxon>
        <taxon>Verrucomicrobiaceae</taxon>
        <taxon>Oceaniferula</taxon>
    </lineage>
</organism>
<evidence type="ECO:0000256" key="1">
    <source>
        <dbReference type="ARBA" id="ARBA00008779"/>
    </source>
</evidence>
<sequence>MKLQIILTLGLAFPVFISAADSQRDSRPNIIVIMADDLGYSDLGCYGNKEIPTPHIDSLAQQGMRFTSGYVTWPMCGPSRAGFLTGRHQSKFGYYQNVSQPFDARQGLPKMATIASLMKKQGYATAGVGKWHMGTTNDQRPESMGFDDWFGFYGGGLMYFPLDHPSYNGRFTPLKRPAKGRDLQHTMPLVHNAKLVEWDQYLTRELTDAGVRFVRKNKDQPFFLFMSYNAPHLDLEAPKESIAKFPPESMSKMPGIKPENRSIYAAMIYEMDEGVGQLLSTVEELGLTKNTVVWFLSDNGGLSRVTDNRPLRGGKGNPYEGGYRVPMIVKWPGQVPSNSVREEPIISLDITATSLAMSGGDPAQAGFDGKDIRAFITGQSNKAPNDVLFWNFGKSAKMEAGAIREGDFKLIIGKGRPQLYNLKEDLSETKDIASSHPERVTAMLDRWKKWDKDRKPDLWKGKGKGNYQYADYEWLKGTQHYRAKSK</sequence>
<dbReference type="Pfam" id="PF00884">
    <property type="entry name" value="Sulfatase"/>
    <property type="match status" value="1"/>
</dbReference>
<dbReference type="Gene3D" id="3.40.720.10">
    <property type="entry name" value="Alkaline Phosphatase, subunit A"/>
    <property type="match status" value="1"/>
</dbReference>
<evidence type="ECO:0000256" key="5">
    <source>
        <dbReference type="SAM" id="SignalP"/>
    </source>
</evidence>
<proteinExistence type="inferred from homology"/>
<dbReference type="InterPro" id="IPR017850">
    <property type="entry name" value="Alkaline_phosphatase_core_sf"/>
</dbReference>
<keyword evidence="5" id="KW-0732">Signal</keyword>
<dbReference type="EMBL" id="AP026866">
    <property type="protein sequence ID" value="BDS05851.1"/>
    <property type="molecule type" value="Genomic_DNA"/>
</dbReference>
<evidence type="ECO:0000313" key="7">
    <source>
        <dbReference type="EMBL" id="BDS05851.1"/>
    </source>
</evidence>
<dbReference type="PROSITE" id="PS00149">
    <property type="entry name" value="SULFATASE_2"/>
    <property type="match status" value="1"/>
</dbReference>
<dbReference type="KEGG" id="osu:NT6N_08910"/>
<dbReference type="AlphaFoldDB" id="A0AAT9FIR5"/>
<dbReference type="PANTHER" id="PTHR42693">
    <property type="entry name" value="ARYLSULFATASE FAMILY MEMBER"/>
    <property type="match status" value="1"/>
</dbReference>
<accession>A0AAT9FIR5</accession>
<keyword evidence="3" id="KW-0378">Hydrolase</keyword>
<evidence type="ECO:0000256" key="3">
    <source>
        <dbReference type="ARBA" id="ARBA00022801"/>
    </source>
</evidence>
<evidence type="ECO:0000259" key="6">
    <source>
        <dbReference type="Pfam" id="PF00884"/>
    </source>
</evidence>
<dbReference type="InterPro" id="IPR000917">
    <property type="entry name" value="Sulfatase_N"/>
</dbReference>